<dbReference type="Pfam" id="PF08239">
    <property type="entry name" value="SH3_3"/>
    <property type="match status" value="1"/>
</dbReference>
<dbReference type="AlphaFoldDB" id="A0A558DTX7"/>
<keyword evidence="2 7" id="KW-0812">Transmembrane</keyword>
<evidence type="ECO:0000256" key="6">
    <source>
        <dbReference type="SAM" id="Coils"/>
    </source>
</evidence>
<dbReference type="InterPro" id="IPR016476">
    <property type="entry name" value="SH3_dom_pro"/>
</dbReference>
<keyword evidence="6" id="KW-0175">Coiled coil</keyword>
<evidence type="ECO:0000313" key="9">
    <source>
        <dbReference type="EMBL" id="TVO76910.1"/>
    </source>
</evidence>
<evidence type="ECO:0000256" key="7">
    <source>
        <dbReference type="SAM" id="Phobius"/>
    </source>
</evidence>
<keyword evidence="10" id="KW-1185">Reference proteome</keyword>
<name>A0A558DTX7_9GAMM</name>
<dbReference type="RefSeq" id="WP_144358039.1">
    <property type="nucleotide sequence ID" value="NZ_VMNH01000005.1"/>
</dbReference>
<dbReference type="EMBL" id="VMNH01000005">
    <property type="protein sequence ID" value="TVO76910.1"/>
    <property type="molecule type" value="Genomic_DNA"/>
</dbReference>
<gene>
    <name evidence="9" type="ORF">FHP88_05655</name>
</gene>
<evidence type="ECO:0000256" key="1">
    <source>
        <dbReference type="ARBA" id="ARBA00004167"/>
    </source>
</evidence>
<evidence type="ECO:0000256" key="3">
    <source>
        <dbReference type="ARBA" id="ARBA00022729"/>
    </source>
</evidence>
<keyword evidence="5 7" id="KW-0472">Membrane</keyword>
<keyword evidence="3" id="KW-0732">Signal</keyword>
<keyword evidence="4 7" id="KW-1133">Transmembrane helix</keyword>
<reference evidence="9 10" key="1">
    <citation type="submission" date="2019-07" db="EMBL/GenBank/DDBJ databases">
        <title>The pathways for chlorine oxyanion respiration interact through the shared metabolite chlorate.</title>
        <authorList>
            <person name="Barnum T.P."/>
            <person name="Cheng Y."/>
            <person name="Hill K.A."/>
            <person name="Lucas L.N."/>
            <person name="Carlson H.K."/>
            <person name="Coates J.D."/>
        </authorList>
    </citation>
    <scope>NUCLEOTIDE SEQUENCE [LARGE SCALE GENOMIC DNA]</scope>
    <source>
        <strain evidence="9 10">BK-1</strain>
    </source>
</reference>
<organism evidence="9 10">
    <name type="scientific">Sedimenticola selenatireducens</name>
    <dbReference type="NCBI Taxonomy" id="191960"/>
    <lineage>
        <taxon>Bacteria</taxon>
        <taxon>Pseudomonadati</taxon>
        <taxon>Pseudomonadota</taxon>
        <taxon>Gammaproteobacteria</taxon>
        <taxon>Chromatiales</taxon>
        <taxon>Sedimenticolaceae</taxon>
        <taxon>Sedimenticola</taxon>
    </lineage>
</organism>
<dbReference type="NCBIfam" id="TIGR04211">
    <property type="entry name" value="SH3_and_anchor"/>
    <property type="match status" value="1"/>
</dbReference>
<feature type="domain" description="SH3b" evidence="8">
    <location>
        <begin position="35"/>
        <end position="82"/>
    </location>
</feature>
<feature type="transmembrane region" description="Helical" evidence="7">
    <location>
        <begin position="254"/>
        <end position="273"/>
    </location>
</feature>
<accession>A0A558DTX7</accession>
<dbReference type="InterPro" id="IPR003646">
    <property type="entry name" value="SH3-like_bac-type"/>
</dbReference>
<evidence type="ECO:0000256" key="2">
    <source>
        <dbReference type="ARBA" id="ARBA00022692"/>
    </source>
</evidence>
<comment type="caution">
    <text evidence="9">The sequence shown here is derived from an EMBL/GenBank/DDBJ whole genome shotgun (WGS) entry which is preliminary data.</text>
</comment>
<dbReference type="Proteomes" id="UP000316649">
    <property type="component" value="Unassembled WGS sequence"/>
</dbReference>
<dbReference type="Gene3D" id="2.30.30.40">
    <property type="entry name" value="SH3 Domains"/>
    <property type="match status" value="1"/>
</dbReference>
<evidence type="ECO:0000256" key="4">
    <source>
        <dbReference type="ARBA" id="ARBA00022989"/>
    </source>
</evidence>
<evidence type="ECO:0000259" key="8">
    <source>
        <dbReference type="Pfam" id="PF08239"/>
    </source>
</evidence>
<protein>
    <submittedName>
        <fullName evidence="9">TIGR04211 family SH3 domain-containing protein</fullName>
    </submittedName>
</protein>
<feature type="coiled-coil region" evidence="6">
    <location>
        <begin position="92"/>
        <end position="229"/>
    </location>
</feature>
<comment type="subcellular location">
    <subcellularLocation>
        <location evidence="1">Membrane</location>
        <topology evidence="1">Single-pass membrane protein</topology>
    </subcellularLocation>
</comment>
<proteinExistence type="predicted"/>
<sequence>MTRKHLQKLIIGLLIGLLIGTAQAARITDKLLAGLYDEPDATTAPIRVVPSDTPLERLEKQGDFTKVRLGDGTEGWVESRFITDEKPARIMLLELQVKNSELQQKLREANKELSALGQTETDANDTQPDPEIAELKRQLADAKAEIDLLKREVTPPAAQPDKENEKLKQQVLSLEQALEASRQEAKAALEQAKQIPAVLPAQPAKSAELVQMEQTNLRLQQQLDQIAQIVRTEHSYTDESPAMVEQSGIRLNAWHLPVILLALLLSFIGGVAFKNYRLAKRYGGFRI</sequence>
<evidence type="ECO:0000256" key="5">
    <source>
        <dbReference type="ARBA" id="ARBA00023136"/>
    </source>
</evidence>
<evidence type="ECO:0000313" key="10">
    <source>
        <dbReference type="Proteomes" id="UP000316649"/>
    </source>
</evidence>
<dbReference type="GO" id="GO:0016020">
    <property type="term" value="C:membrane"/>
    <property type="evidence" value="ECO:0007669"/>
    <property type="project" value="UniProtKB-SubCell"/>
</dbReference>
<dbReference type="OrthoDB" id="9790951at2"/>